<comment type="caution">
    <text evidence="1">The sequence shown here is derived from an EMBL/GenBank/DDBJ whole genome shotgun (WGS) entry which is preliminary data.</text>
</comment>
<dbReference type="EMBL" id="JACVEW010000027">
    <property type="protein sequence ID" value="MBP0049874.1"/>
    <property type="molecule type" value="Genomic_DNA"/>
</dbReference>
<organism evidence="1 2">
    <name type="scientific">Marinobacterium alkalitolerans</name>
    <dbReference type="NCBI Taxonomy" id="1542925"/>
    <lineage>
        <taxon>Bacteria</taxon>
        <taxon>Pseudomonadati</taxon>
        <taxon>Pseudomonadota</taxon>
        <taxon>Gammaproteobacteria</taxon>
        <taxon>Oceanospirillales</taxon>
        <taxon>Oceanospirillaceae</taxon>
        <taxon>Marinobacterium</taxon>
    </lineage>
</organism>
<evidence type="ECO:0000313" key="1">
    <source>
        <dbReference type="EMBL" id="MBP0049874.1"/>
    </source>
</evidence>
<gene>
    <name evidence="1" type="ORF">H9C73_14165</name>
</gene>
<dbReference type="Proteomes" id="UP000810171">
    <property type="component" value="Unassembled WGS sequence"/>
</dbReference>
<proteinExistence type="predicted"/>
<protein>
    <submittedName>
        <fullName evidence="1">Uncharacterized protein</fullName>
    </submittedName>
</protein>
<name>A0ABS3ZFQ2_9GAMM</name>
<dbReference type="RefSeq" id="WP_209288559.1">
    <property type="nucleotide sequence ID" value="NZ_JACVEW010000027.1"/>
</dbReference>
<keyword evidence="2" id="KW-1185">Reference proteome</keyword>
<evidence type="ECO:0000313" key="2">
    <source>
        <dbReference type="Proteomes" id="UP000810171"/>
    </source>
</evidence>
<accession>A0ABS3ZFQ2</accession>
<sequence>MTHHATNTTHNSVDIGLGYHHEIEGLFQFGENGPRLEDAISFVFNQTLERDLMFGAWAQAYRNGNGEYRLKITSPDNDVSAYATLIPNYIAAGRQALANYYEDIPAPPRPASLRSYREIASLARHTVAEPAGSL</sequence>
<reference evidence="1 2" key="1">
    <citation type="submission" date="2020-09" db="EMBL/GenBank/DDBJ databases">
        <authorList>
            <person name="Tanuku N.R.S."/>
        </authorList>
    </citation>
    <scope>NUCLEOTIDE SEQUENCE [LARGE SCALE GENOMIC DNA]</scope>
    <source>
        <strain evidence="1 2">AK62</strain>
    </source>
</reference>